<keyword evidence="3" id="KW-1185">Reference proteome</keyword>
<evidence type="ECO:0000313" key="3">
    <source>
        <dbReference type="Proteomes" id="UP001381693"/>
    </source>
</evidence>
<organism evidence="2 3">
    <name type="scientific">Halocaridina rubra</name>
    <name type="common">Hawaiian red shrimp</name>
    <dbReference type="NCBI Taxonomy" id="373956"/>
    <lineage>
        <taxon>Eukaryota</taxon>
        <taxon>Metazoa</taxon>
        <taxon>Ecdysozoa</taxon>
        <taxon>Arthropoda</taxon>
        <taxon>Crustacea</taxon>
        <taxon>Multicrustacea</taxon>
        <taxon>Malacostraca</taxon>
        <taxon>Eumalacostraca</taxon>
        <taxon>Eucarida</taxon>
        <taxon>Decapoda</taxon>
        <taxon>Pleocyemata</taxon>
        <taxon>Caridea</taxon>
        <taxon>Atyoidea</taxon>
        <taxon>Atyidae</taxon>
        <taxon>Halocaridina</taxon>
    </lineage>
</organism>
<proteinExistence type="predicted"/>
<evidence type="ECO:0000256" key="1">
    <source>
        <dbReference type="SAM" id="Phobius"/>
    </source>
</evidence>
<name>A0AAN9A027_HALRR</name>
<dbReference type="EMBL" id="JAXCGZ010016131">
    <property type="protein sequence ID" value="KAK7069564.1"/>
    <property type="molecule type" value="Genomic_DNA"/>
</dbReference>
<dbReference type="Proteomes" id="UP001381693">
    <property type="component" value="Unassembled WGS sequence"/>
</dbReference>
<reference evidence="2 3" key="1">
    <citation type="submission" date="2023-11" db="EMBL/GenBank/DDBJ databases">
        <title>Halocaridina rubra genome assembly.</title>
        <authorList>
            <person name="Smith C."/>
        </authorList>
    </citation>
    <scope>NUCLEOTIDE SEQUENCE [LARGE SCALE GENOMIC DNA]</scope>
    <source>
        <strain evidence="2">EP-1</strain>
        <tissue evidence="2">Whole</tissue>
    </source>
</reference>
<comment type="caution">
    <text evidence="2">The sequence shown here is derived from an EMBL/GenBank/DDBJ whole genome shotgun (WGS) entry which is preliminary data.</text>
</comment>
<feature type="transmembrane region" description="Helical" evidence="1">
    <location>
        <begin position="35"/>
        <end position="59"/>
    </location>
</feature>
<gene>
    <name evidence="2" type="ORF">SK128_021289</name>
</gene>
<keyword evidence="1" id="KW-1133">Transmembrane helix</keyword>
<feature type="transmembrane region" description="Helical" evidence="1">
    <location>
        <begin position="71"/>
        <end position="94"/>
    </location>
</feature>
<protein>
    <submittedName>
        <fullName evidence="2">Uncharacterized protein</fullName>
    </submittedName>
</protein>
<accession>A0AAN9A027</accession>
<keyword evidence="1" id="KW-0812">Transmembrane</keyword>
<evidence type="ECO:0000313" key="2">
    <source>
        <dbReference type="EMBL" id="KAK7069564.1"/>
    </source>
</evidence>
<sequence>MVPTNEKPHIRDLLLLLQFSGYFPYTRKRGSPLNLTFSVMFCLWSVFITTLMVSTAYTYQFMIRSLKQTSIAEMVLVFSTQLAVVAAIVIQLFLPVKARTMAKIIKAMETITNQCMPDITRDKIGKMKKNVVILGIINAVGTVYLQEVNNNAINKTCRSLETLESEATNQDIAKDSMMVTDSGVLQTRRLLRPLVELEGIICE</sequence>
<keyword evidence="1" id="KW-0472">Membrane</keyword>
<feature type="non-terminal residue" evidence="2">
    <location>
        <position position="203"/>
    </location>
</feature>
<dbReference type="AlphaFoldDB" id="A0AAN9A027"/>